<evidence type="ECO:0000256" key="1">
    <source>
        <dbReference type="ARBA" id="ARBA00008791"/>
    </source>
</evidence>
<accession>A0A3N4NSN8</accession>
<evidence type="ECO:0000259" key="2">
    <source>
        <dbReference type="Pfam" id="PF00582"/>
    </source>
</evidence>
<dbReference type="Gene3D" id="3.40.50.12370">
    <property type="match status" value="1"/>
</dbReference>
<protein>
    <submittedName>
        <fullName evidence="3">Universal stress protein</fullName>
    </submittedName>
</protein>
<dbReference type="PANTHER" id="PTHR46268:SF6">
    <property type="entry name" value="UNIVERSAL STRESS PROTEIN UP12"/>
    <property type="match status" value="1"/>
</dbReference>
<proteinExistence type="inferred from homology"/>
<dbReference type="PRINTS" id="PR01438">
    <property type="entry name" value="UNVRSLSTRESS"/>
</dbReference>
<reference evidence="3 4" key="1">
    <citation type="submission" date="2018-11" db="EMBL/GenBank/DDBJ databases">
        <title>Aureibaculum marinum gen. nov., sp. nov., a member of the family Flavobacteriaceae isolated from the Bohai Sea.</title>
        <authorList>
            <person name="Ji X."/>
        </authorList>
    </citation>
    <scope>NUCLEOTIDE SEQUENCE [LARGE SCALE GENOMIC DNA]</scope>
    <source>
        <strain evidence="3 4">BH-SD17</strain>
    </source>
</reference>
<feature type="domain" description="UspA" evidence="2">
    <location>
        <begin position="151"/>
        <end position="276"/>
    </location>
</feature>
<dbReference type="SUPFAM" id="SSF52402">
    <property type="entry name" value="Adenine nucleotide alpha hydrolases-like"/>
    <property type="match status" value="2"/>
</dbReference>
<dbReference type="Pfam" id="PF00582">
    <property type="entry name" value="Usp"/>
    <property type="match status" value="2"/>
</dbReference>
<dbReference type="InterPro" id="IPR006016">
    <property type="entry name" value="UspA"/>
</dbReference>
<name>A0A3N4NSN8_9FLAO</name>
<comment type="caution">
    <text evidence="3">The sequence shown here is derived from an EMBL/GenBank/DDBJ whole genome shotgun (WGS) entry which is preliminary data.</text>
</comment>
<dbReference type="Proteomes" id="UP000270856">
    <property type="component" value="Unassembled WGS sequence"/>
</dbReference>
<gene>
    <name evidence="3" type="ORF">EGM88_07675</name>
</gene>
<comment type="similarity">
    <text evidence="1">Belongs to the universal stress protein A family.</text>
</comment>
<keyword evidence="4" id="KW-1185">Reference proteome</keyword>
<dbReference type="AlphaFoldDB" id="A0A3N4NSN8"/>
<evidence type="ECO:0000313" key="3">
    <source>
        <dbReference type="EMBL" id="RPD97667.1"/>
    </source>
</evidence>
<organism evidence="3 4">
    <name type="scientific">Aureibaculum marinum</name>
    <dbReference type="NCBI Taxonomy" id="2487930"/>
    <lineage>
        <taxon>Bacteria</taxon>
        <taxon>Pseudomonadati</taxon>
        <taxon>Bacteroidota</taxon>
        <taxon>Flavobacteriia</taxon>
        <taxon>Flavobacteriales</taxon>
        <taxon>Flavobacteriaceae</taxon>
        <taxon>Aureibaculum</taxon>
    </lineage>
</organism>
<dbReference type="OrthoDB" id="9788959at2"/>
<dbReference type="CDD" id="cd00293">
    <property type="entry name" value="USP-like"/>
    <property type="match status" value="2"/>
</dbReference>
<evidence type="ECO:0000313" key="4">
    <source>
        <dbReference type="Proteomes" id="UP000270856"/>
    </source>
</evidence>
<sequence length="277" mass="31104">MKNILVPTDFSDNCNKAAKLAIEMAALFNAEIHFLHQISTIVNWTKLTKTQEQNYPDTLAEIGIAKSKLRALDKEAESKGLKSRTFLEFVSDEDAIVAHSHNFNHDFIITGSKGIQNGFLKKLLGSNAQKIIRKARVPILVVKEDAVAFPFKNIVFVSDFKEDISNAFEEVDKIAKECNAKIHLLNINTTSDFNSVENGLQPIEEFLKLFPKLENYAMHVYNESTVLGGIEKFEGSNDVDLIAMYTHSRKGFTNVFSKSIAENVTNHSKKPVMTVHL</sequence>
<dbReference type="RefSeq" id="WP_123897394.1">
    <property type="nucleotide sequence ID" value="NZ_RPFJ01000009.1"/>
</dbReference>
<dbReference type="EMBL" id="RPFJ01000009">
    <property type="protein sequence ID" value="RPD97667.1"/>
    <property type="molecule type" value="Genomic_DNA"/>
</dbReference>
<dbReference type="PANTHER" id="PTHR46268">
    <property type="entry name" value="STRESS RESPONSE PROTEIN NHAX"/>
    <property type="match status" value="1"/>
</dbReference>
<dbReference type="InterPro" id="IPR006015">
    <property type="entry name" value="Universal_stress_UspA"/>
</dbReference>
<feature type="domain" description="UspA" evidence="2">
    <location>
        <begin position="1"/>
        <end position="143"/>
    </location>
</feature>